<protein>
    <submittedName>
        <fullName evidence="1">DUF6417 family protein</fullName>
    </submittedName>
</protein>
<dbReference type="Pfam" id="PF19981">
    <property type="entry name" value="DUF6417"/>
    <property type="match status" value="1"/>
</dbReference>
<keyword evidence="2" id="KW-1185">Reference proteome</keyword>
<dbReference type="InterPro" id="IPR046302">
    <property type="entry name" value="DUF6417"/>
</dbReference>
<evidence type="ECO:0000313" key="1">
    <source>
        <dbReference type="EMBL" id="MFE9601703.1"/>
    </source>
</evidence>
<comment type="caution">
    <text evidence="1">The sequence shown here is derived from an EMBL/GenBank/DDBJ whole genome shotgun (WGS) entry which is preliminary data.</text>
</comment>
<evidence type="ECO:0000313" key="2">
    <source>
        <dbReference type="Proteomes" id="UP001601303"/>
    </source>
</evidence>
<dbReference type="Proteomes" id="UP001601303">
    <property type="component" value="Unassembled WGS sequence"/>
</dbReference>
<gene>
    <name evidence="1" type="ORF">ACFYNQ_24445</name>
</gene>
<organism evidence="1 2">
    <name type="scientific">Streptomyces hokutonensis</name>
    <dbReference type="NCBI Taxonomy" id="1306990"/>
    <lineage>
        <taxon>Bacteria</taxon>
        <taxon>Bacillati</taxon>
        <taxon>Actinomycetota</taxon>
        <taxon>Actinomycetes</taxon>
        <taxon>Kitasatosporales</taxon>
        <taxon>Streptomycetaceae</taxon>
        <taxon>Streptomyces</taxon>
    </lineage>
</organism>
<name>A0ABW6M8P6_9ACTN</name>
<proteinExistence type="predicted"/>
<dbReference type="EMBL" id="JBIAHM010000008">
    <property type="protein sequence ID" value="MFE9601703.1"/>
    <property type="molecule type" value="Genomic_DNA"/>
</dbReference>
<accession>A0ABW6M8P6</accession>
<sequence length="227" mass="24967">MDWTGVRSSMGNRDKRLAALEMLDMGEGAARHGWVLDDQAPSAVQRSVKRVAEEGLAELADRDTRAELSALHSRPVRWAARLTPYGRDALLYARVLPLPVQDPDEPAPGEQYVHLRPAQMDALRRFVALSNELAVPPAVGLAERVRAADFSRTDNRWQLCLTPQQITSVAYGLYLYRLTASEAEANRFARDYNVIYRPHPATGVPTAVGLTQAPAPSRVANQGTAQG</sequence>
<dbReference type="RefSeq" id="WP_388109133.1">
    <property type="nucleotide sequence ID" value="NZ_JBIAHM010000008.1"/>
</dbReference>
<reference evidence="1 2" key="1">
    <citation type="submission" date="2024-10" db="EMBL/GenBank/DDBJ databases">
        <title>The Natural Products Discovery Center: Release of the First 8490 Sequenced Strains for Exploring Actinobacteria Biosynthetic Diversity.</title>
        <authorList>
            <person name="Kalkreuter E."/>
            <person name="Kautsar S.A."/>
            <person name="Yang D."/>
            <person name="Bader C.D."/>
            <person name="Teijaro C.N."/>
            <person name="Fluegel L."/>
            <person name="Davis C.M."/>
            <person name="Simpson J.R."/>
            <person name="Lauterbach L."/>
            <person name="Steele A.D."/>
            <person name="Gui C."/>
            <person name="Meng S."/>
            <person name="Li G."/>
            <person name="Viehrig K."/>
            <person name="Ye F."/>
            <person name="Su P."/>
            <person name="Kiefer A.F."/>
            <person name="Nichols A."/>
            <person name="Cepeda A.J."/>
            <person name="Yan W."/>
            <person name="Fan B."/>
            <person name="Jiang Y."/>
            <person name="Adhikari A."/>
            <person name="Zheng C.-J."/>
            <person name="Schuster L."/>
            <person name="Cowan T.M."/>
            <person name="Smanski M.J."/>
            <person name="Chevrette M.G."/>
            <person name="De Carvalho L.P.S."/>
            <person name="Shen B."/>
        </authorList>
    </citation>
    <scope>NUCLEOTIDE SEQUENCE [LARGE SCALE GENOMIC DNA]</scope>
    <source>
        <strain evidence="1 2">NPDC006488</strain>
    </source>
</reference>